<dbReference type="Proteomes" id="UP001434737">
    <property type="component" value="Chromosome"/>
</dbReference>
<name>A0ABZ3F8G6_9HELI</name>
<proteinExistence type="predicted"/>
<keyword evidence="3" id="KW-1185">Reference proteome</keyword>
<dbReference type="EMBL" id="CP145316">
    <property type="protein sequence ID" value="XAM18505.1"/>
    <property type="molecule type" value="Genomic_DNA"/>
</dbReference>
<evidence type="ECO:0000313" key="2">
    <source>
        <dbReference type="EMBL" id="XAM18505.1"/>
    </source>
</evidence>
<evidence type="ECO:0000313" key="3">
    <source>
        <dbReference type="Proteomes" id="UP001434737"/>
    </source>
</evidence>
<keyword evidence="1" id="KW-0732">Signal</keyword>
<feature type="signal peptide" evidence="1">
    <location>
        <begin position="1"/>
        <end position="20"/>
    </location>
</feature>
<organism evidence="2 3">
    <name type="scientific">Helicobacter mastomyrinus</name>
    <dbReference type="NCBI Taxonomy" id="287948"/>
    <lineage>
        <taxon>Bacteria</taxon>
        <taxon>Pseudomonadati</taxon>
        <taxon>Campylobacterota</taxon>
        <taxon>Epsilonproteobacteria</taxon>
        <taxon>Campylobacterales</taxon>
        <taxon>Helicobacteraceae</taxon>
        <taxon>Helicobacter</taxon>
    </lineage>
</organism>
<evidence type="ECO:0008006" key="4">
    <source>
        <dbReference type="Google" id="ProtNLM"/>
    </source>
</evidence>
<reference evidence="2 3" key="1">
    <citation type="submission" date="2024-02" db="EMBL/GenBank/DDBJ databases">
        <title>Genome and pathogenicity analysis of Helicobacter mastomyrinus isolated from mice.</title>
        <authorList>
            <person name="Zhu L."/>
        </authorList>
    </citation>
    <scope>NUCLEOTIDE SEQUENCE [LARGE SCALE GENOMIC DNA]</scope>
    <source>
        <strain evidence="2 3">Hm-17</strain>
    </source>
</reference>
<accession>A0ABZ3F8G6</accession>
<gene>
    <name evidence="2" type="ORF">V3I05_02160</name>
</gene>
<dbReference type="RefSeq" id="WP_343353864.1">
    <property type="nucleotide sequence ID" value="NZ_CP145316.1"/>
</dbReference>
<sequence>MISFKHIVLGLIIAGSAAFGATNNSSLSNTKKQLLGNFASGSILSGSSQAGSVQRWYLFNEGHLGYSYSKLGNLNLHSADVGYSIYITSIKAASGIRPYVGTEITVPIYLKSLGNSNAFYDDKEIGLPGGSKVMTELGFNGWGIQVPVIVGVQMGSFYIQGMVGYSYHSITDNFYVSETQNDTSLENIYHGLTYGVGAGLKFSNVFSVGLRYVMGELTSSSRTAGASINTDSVRTKDFRDNYQRFSIIFGVVF</sequence>
<feature type="chain" id="PRO_5045113484" description="Outer membrane beta-barrel protein" evidence="1">
    <location>
        <begin position="21"/>
        <end position="253"/>
    </location>
</feature>
<protein>
    <recommendedName>
        <fullName evidence="4">Outer membrane beta-barrel protein</fullName>
    </recommendedName>
</protein>
<evidence type="ECO:0000256" key="1">
    <source>
        <dbReference type="SAM" id="SignalP"/>
    </source>
</evidence>